<name>A0A5A5T8U4_9CHLR</name>
<feature type="region of interest" description="Disordered" evidence="1">
    <location>
        <begin position="1"/>
        <end position="35"/>
    </location>
</feature>
<gene>
    <name evidence="2" type="ORF">KDI_14650</name>
</gene>
<evidence type="ECO:0000313" key="2">
    <source>
        <dbReference type="EMBL" id="GCF07901.1"/>
    </source>
</evidence>
<dbReference type="Proteomes" id="UP000322530">
    <property type="component" value="Unassembled WGS sequence"/>
</dbReference>
<organism evidence="2 3">
    <name type="scientific">Dictyobacter arantiisoli</name>
    <dbReference type="NCBI Taxonomy" id="2014874"/>
    <lineage>
        <taxon>Bacteria</taxon>
        <taxon>Bacillati</taxon>
        <taxon>Chloroflexota</taxon>
        <taxon>Ktedonobacteria</taxon>
        <taxon>Ktedonobacterales</taxon>
        <taxon>Dictyobacteraceae</taxon>
        <taxon>Dictyobacter</taxon>
    </lineage>
</organism>
<evidence type="ECO:0000313" key="3">
    <source>
        <dbReference type="Proteomes" id="UP000322530"/>
    </source>
</evidence>
<accession>A0A5A5T8U4</accession>
<dbReference type="RefSeq" id="WP_149400908.1">
    <property type="nucleotide sequence ID" value="NZ_BIXY01000016.1"/>
</dbReference>
<sequence length="86" mass="9349">MNLSPDSAPVSHLPLVAARGGEEKKKKGYLGKPHTPAKGSLPFAIPLEKPYVRTYGDVIPWPLPPPARVAGNFSNEASQNTRFLDR</sequence>
<proteinExistence type="predicted"/>
<dbReference type="AlphaFoldDB" id="A0A5A5T8U4"/>
<dbReference type="EMBL" id="BIXY01000016">
    <property type="protein sequence ID" value="GCF07901.1"/>
    <property type="molecule type" value="Genomic_DNA"/>
</dbReference>
<evidence type="ECO:0000256" key="1">
    <source>
        <dbReference type="SAM" id="MobiDB-lite"/>
    </source>
</evidence>
<comment type="caution">
    <text evidence="2">The sequence shown here is derived from an EMBL/GenBank/DDBJ whole genome shotgun (WGS) entry which is preliminary data.</text>
</comment>
<reference evidence="2 3" key="1">
    <citation type="submission" date="2019-01" db="EMBL/GenBank/DDBJ databases">
        <title>Draft genome sequence of Dictyobacter sp. Uno17.</title>
        <authorList>
            <person name="Wang C.M."/>
            <person name="Zheng Y."/>
            <person name="Sakai Y."/>
            <person name="Abe K."/>
            <person name="Yokota A."/>
            <person name="Yabe S."/>
        </authorList>
    </citation>
    <scope>NUCLEOTIDE SEQUENCE [LARGE SCALE GENOMIC DNA]</scope>
    <source>
        <strain evidence="2 3">Uno17</strain>
    </source>
</reference>
<keyword evidence="3" id="KW-1185">Reference proteome</keyword>
<protein>
    <submittedName>
        <fullName evidence="2">Uncharacterized protein</fullName>
    </submittedName>
</protein>